<evidence type="ECO:0000313" key="15">
    <source>
        <dbReference type="EMBL" id="ADJ63503.1"/>
    </source>
</evidence>
<dbReference type="CAZy" id="GT14">
    <property type="family name" value="Glycosyltransferase Family 14"/>
</dbReference>
<evidence type="ECO:0000256" key="1">
    <source>
        <dbReference type="ARBA" id="ARBA00004323"/>
    </source>
</evidence>
<comment type="subcellular location">
    <subcellularLocation>
        <location evidence="2">Endoplasmic reticulum membrane</location>
        <topology evidence="2">Single-pass type II membrane protein</topology>
    </subcellularLocation>
    <subcellularLocation>
        <location evidence="1">Golgi apparatus membrane</location>
        <topology evidence="1">Single-pass type II membrane protein</topology>
    </subcellularLocation>
</comment>
<keyword evidence="11" id="KW-0472">Membrane</keyword>
<keyword evidence="13" id="KW-0325">Glycoprotein</keyword>
<dbReference type="STRING" id="757424.Hsero_2002"/>
<keyword evidence="4 15" id="KW-0808">Transferase</keyword>
<reference evidence="15 16" key="1">
    <citation type="submission" date="2010-04" db="EMBL/GenBank/DDBJ databases">
        <title>The genome of Herbaspirillum seropedicae SmR1, an endophytic, nitrogen-fixing, plant-growth promoting beta-Proteobacteria.</title>
        <authorList>
            <person name="Pedrosa F.O."/>
            <person name="Monteiro R.A."/>
            <person name="Wassem R."/>
            <person name="Cruz L.M."/>
            <person name="Ayub R.A."/>
            <person name="Colauto N.B."/>
            <person name="Fernandez M.A."/>
            <person name="Fungaro M.H.P."/>
            <person name="Grisard E.C."/>
            <person name="Hungria M."/>
            <person name="Madeira H.M.F."/>
            <person name="Nodari R.O."/>
            <person name="Osaku C.A."/>
            <person name="Petzl-Erler M.L."/>
            <person name="Terenzi H."/>
            <person name="Vieira L.G.E."/>
            <person name="Almeida M.I.M."/>
            <person name="Alves L.R."/>
            <person name="Arantes O.M.N."/>
            <person name="Balsanelli E."/>
            <person name="Barcellos F.G."/>
            <person name="Baura V.A."/>
            <person name="Binde D.R."/>
            <person name="Campo R.J."/>
            <person name="Chubatsu L.S."/>
            <person name="Chueire L.M.O."/>
            <person name="Ciferri R.R."/>
            <person name="Correa L.C."/>
            <person name="da Conceicao Silva J.L."/>
            <person name="Dabul A.N.G."/>
            <person name="Dambros B.P."/>
            <person name="Faoro H."/>
            <person name="Favetti A."/>
            <person name="Friedermann G."/>
            <person name="Furlaneto M.C."/>
            <person name="Gasques L.S."/>
            <person name="Gimenes C.C.T."/>
            <person name="Gioppo N.M.R."/>
            <person name="Glienke-Blanco C."/>
            <person name="Godoy L.P."/>
            <person name="Guerra M.P."/>
            <person name="Karp S."/>
            <person name="Kava-Cordeiro V."/>
            <person name="Margarido V.P."/>
            <person name="Mathioni S.M."/>
            <person name="Menck-Soares M.A."/>
            <person name="Murace N.K."/>
            <person name="Nicolas M.F."/>
            <person name="Oliveira C.E.C."/>
            <person name="Pagnan N.A.B."/>
            <person name="Pamphile J.A."/>
            <person name="Patussi E.V."/>
            <person name="Pereira L.F.P."/>
            <person name="Pereira-Ferrari L."/>
            <person name="Pinto F.G.S."/>
            <person name="Precoma C."/>
            <person name="Prioli A.J."/>
            <person name="Prioli S.M.A.P."/>
            <person name="Raittz R.T."/>
            <person name="Ramos H.J.O."/>
            <person name="Ribeiro E.M.S.F."/>
            <person name="Rigo L.U."/>
            <person name="Rocha C.L.M.S.C."/>
            <person name="Rocha S.N."/>
            <person name="Santos K."/>
            <person name="Satori D."/>
            <person name="Silva A.G."/>
            <person name="Simao R.C.G."/>
            <person name="Soares M.A.M."/>
            <person name="Souza E.M."/>
            <person name="Steffens M.B.R."/>
            <person name="Steindel M."/>
            <person name="Tadra-Sfeir M.Z."/>
            <person name="Takahashi E.K."/>
            <person name="Torres R.A."/>
            <person name="Valle J.S."/>
            <person name="Vernal J.I."/>
            <person name="Vilas-Boas L.A."/>
            <person name="Watanabe M.A.E."/>
            <person name="Weiss V.A."/>
            <person name="Yates M.A."/>
            <person name="Souza E.M."/>
        </authorList>
    </citation>
    <scope>NUCLEOTIDE SEQUENCE [LARGE SCALE GENOMIC DNA]</scope>
    <source>
        <strain evidence="15 16">SmR1</strain>
    </source>
</reference>
<organism evidence="15 16">
    <name type="scientific">Herbaspirillum seropedicae (strain SmR1)</name>
    <dbReference type="NCBI Taxonomy" id="757424"/>
    <lineage>
        <taxon>Bacteria</taxon>
        <taxon>Pseudomonadati</taxon>
        <taxon>Pseudomonadota</taxon>
        <taxon>Betaproteobacteria</taxon>
        <taxon>Burkholderiales</taxon>
        <taxon>Oxalobacteraceae</taxon>
        <taxon>Herbaspirillum</taxon>
    </lineage>
</organism>
<proteinExistence type="predicted"/>
<evidence type="ECO:0000256" key="12">
    <source>
        <dbReference type="ARBA" id="ARBA00023157"/>
    </source>
</evidence>
<evidence type="ECO:0000256" key="3">
    <source>
        <dbReference type="ARBA" id="ARBA00022676"/>
    </source>
</evidence>
<dbReference type="eggNOG" id="ENOG502Z86D">
    <property type="taxonomic scope" value="Bacteria"/>
</dbReference>
<name>D8ISF9_HERSS</name>
<keyword evidence="3" id="KW-0328">Glycosyltransferase</keyword>
<accession>D8ISF9</accession>
<dbReference type="HOGENOM" id="CLU_032341_0_1_4"/>
<keyword evidence="7" id="KW-0256">Endoplasmic reticulum</keyword>
<keyword evidence="5" id="KW-0812">Transmembrane</keyword>
<dbReference type="GO" id="GO:0030158">
    <property type="term" value="F:protein xylosyltransferase activity"/>
    <property type="evidence" value="ECO:0007669"/>
    <property type="project" value="InterPro"/>
</dbReference>
<protein>
    <recommendedName>
        <fullName evidence="14">Peptide O-xylosyltransferase</fullName>
    </recommendedName>
</protein>
<keyword evidence="16" id="KW-1185">Reference proteome</keyword>
<evidence type="ECO:0000256" key="9">
    <source>
        <dbReference type="ARBA" id="ARBA00022989"/>
    </source>
</evidence>
<evidence type="ECO:0000256" key="10">
    <source>
        <dbReference type="ARBA" id="ARBA00023034"/>
    </source>
</evidence>
<keyword evidence="8" id="KW-0735">Signal-anchor</keyword>
<dbReference type="AlphaFoldDB" id="D8ISF9"/>
<dbReference type="OrthoDB" id="7943907at2"/>
<keyword evidence="9" id="KW-1133">Transmembrane helix</keyword>
<evidence type="ECO:0000256" key="14">
    <source>
        <dbReference type="ARBA" id="ARBA00042865"/>
    </source>
</evidence>
<evidence type="ECO:0000256" key="8">
    <source>
        <dbReference type="ARBA" id="ARBA00022968"/>
    </source>
</evidence>
<evidence type="ECO:0000256" key="6">
    <source>
        <dbReference type="ARBA" id="ARBA00022723"/>
    </source>
</evidence>
<dbReference type="RefSeq" id="WP_013233990.1">
    <property type="nucleotide sequence ID" value="NC_014323.1"/>
</dbReference>
<evidence type="ECO:0000313" key="16">
    <source>
        <dbReference type="Proteomes" id="UP000000329"/>
    </source>
</evidence>
<dbReference type="GO" id="GO:0016020">
    <property type="term" value="C:membrane"/>
    <property type="evidence" value="ECO:0007669"/>
    <property type="project" value="InterPro"/>
</dbReference>
<dbReference type="PANTHER" id="PTHR46025">
    <property type="entry name" value="XYLOSYLTRANSFERASE OXT"/>
    <property type="match status" value="1"/>
</dbReference>
<dbReference type="KEGG" id="hse:Hsero_2002"/>
<dbReference type="EMBL" id="CP002039">
    <property type="protein sequence ID" value="ADJ63503.1"/>
    <property type="molecule type" value="Genomic_DNA"/>
</dbReference>
<evidence type="ECO:0000256" key="2">
    <source>
        <dbReference type="ARBA" id="ARBA00004648"/>
    </source>
</evidence>
<dbReference type="GO" id="GO:0050650">
    <property type="term" value="P:chondroitin sulfate proteoglycan biosynthetic process"/>
    <property type="evidence" value="ECO:0007669"/>
    <property type="project" value="TreeGrafter"/>
</dbReference>
<evidence type="ECO:0000256" key="13">
    <source>
        <dbReference type="ARBA" id="ARBA00023180"/>
    </source>
</evidence>
<dbReference type="Proteomes" id="UP000000329">
    <property type="component" value="Chromosome"/>
</dbReference>
<dbReference type="InterPro" id="IPR043538">
    <property type="entry name" value="XYLT"/>
</dbReference>
<evidence type="ECO:0000256" key="11">
    <source>
        <dbReference type="ARBA" id="ARBA00023136"/>
    </source>
</evidence>
<dbReference type="GeneID" id="29389845"/>
<evidence type="ECO:0000256" key="4">
    <source>
        <dbReference type="ARBA" id="ARBA00022679"/>
    </source>
</evidence>
<dbReference type="InterPro" id="IPR003406">
    <property type="entry name" value="Glyco_trans_14"/>
</dbReference>
<sequence>MNIAYLLLIHNTPHHTARIIDKLDSGRARFFIHLDAKSDAAAYAGLQREHVQFTARRHDVRWGEISQVDAILELISSAVQAGPFDRYVLISGSDYPLFGAEQIEGFFADNAHIEFINSVPLGSPSKPMSRITTYCPSAADPLPRKLFMKLWWKLGLKVPPRHIAGLFGKLVPHGGSTWWALTHAACTVILDFHRRRPEIYRFLVNSYCPDETYFQTILSNSDLKGRIRRNLTYTYWVEGRANPEIMTAEIYQRLKAGGFIDDSRLYGAGPVLFARKFREGEETLLHTIDQSGALTSASAA</sequence>
<dbReference type="PANTHER" id="PTHR46025:SF3">
    <property type="entry name" value="XYLOSYLTRANSFERASE OXT"/>
    <property type="match status" value="1"/>
</dbReference>
<keyword evidence="12" id="KW-1015">Disulfide bond</keyword>
<dbReference type="GO" id="GO:0046872">
    <property type="term" value="F:metal ion binding"/>
    <property type="evidence" value="ECO:0007669"/>
    <property type="project" value="UniProtKB-KW"/>
</dbReference>
<dbReference type="Pfam" id="PF02485">
    <property type="entry name" value="Branch"/>
    <property type="match status" value="1"/>
</dbReference>
<dbReference type="GO" id="GO:0015012">
    <property type="term" value="P:heparan sulfate proteoglycan biosynthetic process"/>
    <property type="evidence" value="ECO:0007669"/>
    <property type="project" value="TreeGrafter"/>
</dbReference>
<evidence type="ECO:0000256" key="5">
    <source>
        <dbReference type="ARBA" id="ARBA00022692"/>
    </source>
</evidence>
<keyword evidence="6" id="KW-0479">Metal-binding</keyword>
<evidence type="ECO:0000256" key="7">
    <source>
        <dbReference type="ARBA" id="ARBA00022824"/>
    </source>
</evidence>
<keyword evidence="10" id="KW-0333">Golgi apparatus</keyword>
<gene>
    <name evidence="15" type="ordered locus">Hsero_2002</name>
</gene>